<keyword evidence="10" id="KW-1185">Reference proteome</keyword>
<evidence type="ECO:0000256" key="8">
    <source>
        <dbReference type="SAM" id="Phobius"/>
    </source>
</evidence>
<dbReference type="PANTHER" id="PTHR12154">
    <property type="entry name" value="GLYCOSYL TRANSFERASE-RELATED"/>
    <property type="match status" value="1"/>
</dbReference>
<keyword evidence="7 8" id="KW-0472">Membrane</keyword>
<dbReference type="GO" id="GO:0004577">
    <property type="term" value="F:N-acetylglucosaminyldiphosphodolichol N-acetylglucosaminyltransferase activity"/>
    <property type="evidence" value="ECO:0007669"/>
    <property type="project" value="TreeGrafter"/>
</dbReference>
<dbReference type="SUPFAM" id="SSF53756">
    <property type="entry name" value="UDP-Glycosyltransferase/glycogen phosphorylase"/>
    <property type="match status" value="1"/>
</dbReference>
<keyword evidence="5" id="KW-0256">Endoplasmic reticulum</keyword>
<name>A0AAV6VRP5_9ARAC</name>
<sequence length="176" mass="20520">MMVTLGSGGHTYEMFQLIRNLSYKIQPRIYIIAETDNLSEHKLQDFMNSKYSKLSTELNIIGKIPRSREVHQSWITTVFTTFRAFIYSFILMMKHKPDFLLCNGPGTSVPLCVAAFIFHVLGWKHIKIVYVESICRVKTLSLSGKIVYQIADRFFVQWPQLKDKYPRAKYFGKLVI</sequence>
<accession>A0AAV6VRP5</accession>
<dbReference type="EMBL" id="JAFNEN010000028">
    <property type="protein sequence ID" value="KAG8199309.1"/>
    <property type="molecule type" value="Genomic_DNA"/>
</dbReference>
<dbReference type="PANTHER" id="PTHR12154:SF4">
    <property type="entry name" value="UDP-N-ACETYLGLUCOSAMINE TRANSFERASE SUBUNIT ALG14 HOMOLOG"/>
    <property type="match status" value="1"/>
</dbReference>
<evidence type="ECO:0000256" key="2">
    <source>
        <dbReference type="ARBA" id="ARBA00009731"/>
    </source>
</evidence>
<dbReference type="AlphaFoldDB" id="A0AAV6VRP5"/>
<comment type="caution">
    <text evidence="9">The sequence shown here is derived from an EMBL/GenBank/DDBJ whole genome shotgun (WGS) entry which is preliminary data.</text>
</comment>
<evidence type="ECO:0000256" key="4">
    <source>
        <dbReference type="ARBA" id="ARBA00022692"/>
    </source>
</evidence>
<evidence type="ECO:0000256" key="7">
    <source>
        <dbReference type="ARBA" id="ARBA00023136"/>
    </source>
</evidence>
<dbReference type="NCBIfam" id="NF041549">
    <property type="entry name" value="PssD"/>
    <property type="match status" value="1"/>
</dbReference>
<protein>
    <recommendedName>
        <fullName evidence="3">UDP-N-acetylglucosamine transferase subunit ALG14</fullName>
    </recommendedName>
</protein>
<comment type="subcellular location">
    <subcellularLocation>
        <location evidence="1">Endoplasmic reticulum membrane</location>
        <topology evidence="1">Single-pass membrane protein</topology>
    </subcellularLocation>
</comment>
<dbReference type="Gene3D" id="3.40.50.2000">
    <property type="entry name" value="Glycogen Phosphorylase B"/>
    <property type="match status" value="1"/>
</dbReference>
<evidence type="ECO:0000313" key="9">
    <source>
        <dbReference type="EMBL" id="KAG8199309.1"/>
    </source>
</evidence>
<organism evidence="9 10">
    <name type="scientific">Oedothorax gibbosus</name>
    <dbReference type="NCBI Taxonomy" id="931172"/>
    <lineage>
        <taxon>Eukaryota</taxon>
        <taxon>Metazoa</taxon>
        <taxon>Ecdysozoa</taxon>
        <taxon>Arthropoda</taxon>
        <taxon>Chelicerata</taxon>
        <taxon>Arachnida</taxon>
        <taxon>Araneae</taxon>
        <taxon>Araneomorphae</taxon>
        <taxon>Entelegynae</taxon>
        <taxon>Araneoidea</taxon>
        <taxon>Linyphiidae</taxon>
        <taxon>Erigoninae</taxon>
        <taxon>Oedothorax</taxon>
    </lineage>
</organism>
<dbReference type="Proteomes" id="UP000827092">
    <property type="component" value="Unassembled WGS sequence"/>
</dbReference>
<dbReference type="Pfam" id="PF08660">
    <property type="entry name" value="Alg14"/>
    <property type="match status" value="1"/>
</dbReference>
<evidence type="ECO:0000256" key="1">
    <source>
        <dbReference type="ARBA" id="ARBA00004389"/>
    </source>
</evidence>
<evidence type="ECO:0000256" key="3">
    <source>
        <dbReference type="ARBA" id="ARBA00017467"/>
    </source>
</evidence>
<feature type="transmembrane region" description="Helical" evidence="8">
    <location>
        <begin position="105"/>
        <end position="123"/>
    </location>
</feature>
<evidence type="ECO:0000256" key="5">
    <source>
        <dbReference type="ARBA" id="ARBA00022824"/>
    </source>
</evidence>
<reference evidence="9 10" key="1">
    <citation type="journal article" date="2022" name="Nat. Ecol. Evol.">
        <title>A masculinizing supergene underlies an exaggerated male reproductive morph in a spider.</title>
        <authorList>
            <person name="Hendrickx F."/>
            <person name="De Corte Z."/>
            <person name="Sonet G."/>
            <person name="Van Belleghem S.M."/>
            <person name="Kostlbacher S."/>
            <person name="Vangestel C."/>
        </authorList>
    </citation>
    <scope>NUCLEOTIDE SEQUENCE [LARGE SCALE GENOMIC DNA]</scope>
    <source>
        <strain evidence="9">W744_W776</strain>
    </source>
</reference>
<feature type="transmembrane region" description="Helical" evidence="8">
    <location>
        <begin position="73"/>
        <end position="93"/>
    </location>
</feature>
<dbReference type="GO" id="GO:0043541">
    <property type="term" value="C:UDP-N-acetylglucosamine transferase complex"/>
    <property type="evidence" value="ECO:0007669"/>
    <property type="project" value="TreeGrafter"/>
</dbReference>
<dbReference type="InterPro" id="IPR013969">
    <property type="entry name" value="Oligosacch_biosynth_Alg14"/>
</dbReference>
<evidence type="ECO:0000256" key="6">
    <source>
        <dbReference type="ARBA" id="ARBA00022989"/>
    </source>
</evidence>
<keyword evidence="6 8" id="KW-1133">Transmembrane helix</keyword>
<comment type="similarity">
    <text evidence="2">Belongs to the ALG14 family.</text>
</comment>
<dbReference type="GO" id="GO:0006488">
    <property type="term" value="P:dolichol-linked oligosaccharide biosynthetic process"/>
    <property type="evidence" value="ECO:0007669"/>
    <property type="project" value="InterPro"/>
</dbReference>
<proteinExistence type="inferred from homology"/>
<evidence type="ECO:0000313" key="10">
    <source>
        <dbReference type="Proteomes" id="UP000827092"/>
    </source>
</evidence>
<gene>
    <name evidence="9" type="ORF">JTE90_011776</name>
</gene>
<keyword evidence="4 8" id="KW-0812">Transmembrane</keyword>